<dbReference type="EMBL" id="FWFN01000002">
    <property type="protein sequence ID" value="SLN27913.1"/>
    <property type="molecule type" value="Genomic_DNA"/>
</dbReference>
<feature type="transmembrane region" description="Helical" evidence="1">
    <location>
        <begin position="56"/>
        <end position="76"/>
    </location>
</feature>
<evidence type="ECO:0000313" key="2">
    <source>
        <dbReference type="EMBL" id="SLN27913.1"/>
    </source>
</evidence>
<dbReference type="OrthoDB" id="7873894at2"/>
<evidence type="ECO:0000313" key="3">
    <source>
        <dbReference type="Proteomes" id="UP000193963"/>
    </source>
</evidence>
<keyword evidence="3" id="KW-1185">Reference proteome</keyword>
<evidence type="ECO:0000256" key="1">
    <source>
        <dbReference type="SAM" id="Phobius"/>
    </source>
</evidence>
<organism evidence="2 3">
    <name type="scientific">Pseudooceanicola marinus</name>
    <dbReference type="NCBI Taxonomy" id="396013"/>
    <lineage>
        <taxon>Bacteria</taxon>
        <taxon>Pseudomonadati</taxon>
        <taxon>Pseudomonadota</taxon>
        <taxon>Alphaproteobacteria</taxon>
        <taxon>Rhodobacterales</taxon>
        <taxon>Paracoccaceae</taxon>
        <taxon>Pseudooceanicola</taxon>
    </lineage>
</organism>
<dbReference type="AlphaFoldDB" id="A0A1X6YQZ1"/>
<gene>
    <name evidence="2" type="ORF">PSM7751_01089</name>
</gene>
<name>A0A1X6YQZ1_9RHOB</name>
<proteinExistence type="predicted"/>
<keyword evidence="1" id="KW-1133">Transmembrane helix</keyword>
<accession>A0A1X6YQZ1</accession>
<keyword evidence="1" id="KW-0812">Transmembrane</keyword>
<dbReference type="Proteomes" id="UP000193963">
    <property type="component" value="Unassembled WGS sequence"/>
</dbReference>
<sequence length="80" mass="9260">MSEVRDPRRTGGYEAFECGPSLRLEAHERLSRMQIEGLHGRIERLEQLVERLEKRLWLTVFGIVGVILAQAFQSIIEQLP</sequence>
<evidence type="ECO:0008006" key="4">
    <source>
        <dbReference type="Google" id="ProtNLM"/>
    </source>
</evidence>
<protein>
    <recommendedName>
        <fullName evidence="4">Gene transfer agent protein</fullName>
    </recommendedName>
</protein>
<dbReference type="RefSeq" id="WP_085886985.1">
    <property type="nucleotide sequence ID" value="NZ_FWFN01000002.1"/>
</dbReference>
<reference evidence="3" key="1">
    <citation type="submission" date="2017-03" db="EMBL/GenBank/DDBJ databases">
        <authorList>
            <person name="Rodrigo-Torres L."/>
            <person name="Arahal R.D."/>
            <person name="Lucena T."/>
        </authorList>
    </citation>
    <scope>NUCLEOTIDE SEQUENCE [LARGE SCALE GENOMIC DNA]</scope>
    <source>
        <strain evidence="3">CECT 7751</strain>
    </source>
</reference>
<keyword evidence="1" id="KW-0472">Membrane</keyword>